<dbReference type="Gene3D" id="3.40.50.720">
    <property type="entry name" value="NAD(P)-binding Rossmann-like Domain"/>
    <property type="match status" value="1"/>
</dbReference>
<dbReference type="InterPro" id="IPR020904">
    <property type="entry name" value="Sc_DH/Rdtase_CS"/>
</dbReference>
<feature type="region of interest" description="Disordered" evidence="3">
    <location>
        <begin position="26"/>
        <end position="50"/>
    </location>
</feature>
<dbReference type="InterPro" id="IPR036291">
    <property type="entry name" value="NAD(P)-bd_dom_sf"/>
</dbReference>
<keyword evidence="5" id="KW-1185">Reference proteome</keyword>
<dbReference type="Pfam" id="PF13561">
    <property type="entry name" value="adh_short_C2"/>
    <property type="match status" value="1"/>
</dbReference>
<dbReference type="GO" id="GO:0016614">
    <property type="term" value="F:oxidoreductase activity, acting on CH-OH group of donors"/>
    <property type="evidence" value="ECO:0007669"/>
    <property type="project" value="UniProtKB-ARBA"/>
</dbReference>
<dbReference type="AlphaFoldDB" id="A0A518GD46"/>
<dbReference type="PANTHER" id="PTHR48107">
    <property type="entry name" value="NADPH-DEPENDENT ALDEHYDE REDUCTASE-LIKE PROTEIN, CHLOROPLASTIC-RELATED"/>
    <property type="match status" value="1"/>
</dbReference>
<dbReference type="KEGG" id="ahel:Q31a_48960"/>
<dbReference type="FunFam" id="3.40.50.720:FF:000084">
    <property type="entry name" value="Short-chain dehydrogenase reductase"/>
    <property type="match status" value="1"/>
</dbReference>
<sequence>MDTVQAITTFPDVVLVDPRQAFARPPFPSQEPFSMPGSTANMQPQPDHGEDSYCGAGKLKGLNALVTGADSGIGRAIALSYAREGANVVINYLSEDGDAEVTKTLVEAAGSRAVVIGGDLREESFCTELIGQAVEQLGSLDILVNNAAFQVTEDSIEDFSTETFDRIFKTNIYAPFWLSRAAMGHLPAGGSIINTVSIQGYSPSPYLLPYATTKSALIGMTKALAKLAMERGVRVNAVAPGPVWTPLIPGSMPQEKFENFGADTLFERPAQPAELAPLYVWLASPAASYVTAEVFGCTGGKTPV</sequence>
<evidence type="ECO:0000256" key="3">
    <source>
        <dbReference type="SAM" id="MobiDB-lite"/>
    </source>
</evidence>
<dbReference type="PANTHER" id="PTHR48107:SF16">
    <property type="entry name" value="NADPH-DEPENDENT ALDEHYDE REDUCTASE 1, CHLOROPLASTIC"/>
    <property type="match status" value="1"/>
</dbReference>
<organism evidence="4 5">
    <name type="scientific">Aureliella helgolandensis</name>
    <dbReference type="NCBI Taxonomy" id="2527968"/>
    <lineage>
        <taxon>Bacteria</taxon>
        <taxon>Pseudomonadati</taxon>
        <taxon>Planctomycetota</taxon>
        <taxon>Planctomycetia</taxon>
        <taxon>Pirellulales</taxon>
        <taxon>Pirellulaceae</taxon>
        <taxon>Aureliella</taxon>
    </lineage>
</organism>
<gene>
    <name evidence="4" type="primary">yghA</name>
    <name evidence="4" type="ORF">Q31a_48960</name>
</gene>
<evidence type="ECO:0000313" key="5">
    <source>
        <dbReference type="Proteomes" id="UP000318017"/>
    </source>
</evidence>
<dbReference type="PRINTS" id="PR00080">
    <property type="entry name" value="SDRFAMILY"/>
</dbReference>
<dbReference type="OrthoDB" id="9803333at2"/>
<dbReference type="EMBL" id="CP036298">
    <property type="protein sequence ID" value="QDV26522.1"/>
    <property type="molecule type" value="Genomic_DNA"/>
</dbReference>
<proteinExistence type="inferred from homology"/>
<comment type="similarity">
    <text evidence="1">Belongs to the short-chain dehydrogenases/reductases (SDR) family.</text>
</comment>
<dbReference type="PROSITE" id="PS00061">
    <property type="entry name" value="ADH_SHORT"/>
    <property type="match status" value="1"/>
</dbReference>
<dbReference type="InterPro" id="IPR002347">
    <property type="entry name" value="SDR_fam"/>
</dbReference>
<dbReference type="SUPFAM" id="SSF51735">
    <property type="entry name" value="NAD(P)-binding Rossmann-fold domains"/>
    <property type="match status" value="1"/>
</dbReference>
<evidence type="ECO:0000313" key="4">
    <source>
        <dbReference type="EMBL" id="QDV26522.1"/>
    </source>
</evidence>
<dbReference type="PRINTS" id="PR00081">
    <property type="entry name" value="GDHRDH"/>
</dbReference>
<protein>
    <submittedName>
        <fullName evidence="4">Putative oxidoreductase YghA</fullName>
        <ecNumber evidence="4">1.-.-.-</ecNumber>
    </submittedName>
</protein>
<reference evidence="4 5" key="1">
    <citation type="submission" date="2019-02" db="EMBL/GenBank/DDBJ databases">
        <title>Deep-cultivation of Planctomycetes and their phenomic and genomic characterization uncovers novel biology.</title>
        <authorList>
            <person name="Wiegand S."/>
            <person name="Jogler M."/>
            <person name="Boedeker C."/>
            <person name="Pinto D."/>
            <person name="Vollmers J."/>
            <person name="Rivas-Marin E."/>
            <person name="Kohn T."/>
            <person name="Peeters S.H."/>
            <person name="Heuer A."/>
            <person name="Rast P."/>
            <person name="Oberbeckmann S."/>
            <person name="Bunk B."/>
            <person name="Jeske O."/>
            <person name="Meyerdierks A."/>
            <person name="Storesund J.E."/>
            <person name="Kallscheuer N."/>
            <person name="Luecker S."/>
            <person name="Lage O.M."/>
            <person name="Pohl T."/>
            <person name="Merkel B.J."/>
            <person name="Hornburger P."/>
            <person name="Mueller R.-W."/>
            <person name="Bruemmer F."/>
            <person name="Labrenz M."/>
            <person name="Spormann A.M."/>
            <person name="Op den Camp H."/>
            <person name="Overmann J."/>
            <person name="Amann R."/>
            <person name="Jetten M.S.M."/>
            <person name="Mascher T."/>
            <person name="Medema M.H."/>
            <person name="Devos D.P."/>
            <person name="Kaster A.-K."/>
            <person name="Ovreas L."/>
            <person name="Rohde M."/>
            <person name="Galperin M.Y."/>
            <person name="Jogler C."/>
        </authorList>
    </citation>
    <scope>NUCLEOTIDE SEQUENCE [LARGE SCALE GENOMIC DNA]</scope>
    <source>
        <strain evidence="4 5">Q31a</strain>
    </source>
</reference>
<evidence type="ECO:0000256" key="1">
    <source>
        <dbReference type="ARBA" id="ARBA00006484"/>
    </source>
</evidence>
<dbReference type="EC" id="1.-.-.-" evidence="4"/>
<keyword evidence="2 4" id="KW-0560">Oxidoreductase</keyword>
<accession>A0A518GD46</accession>
<evidence type="ECO:0000256" key="2">
    <source>
        <dbReference type="ARBA" id="ARBA00023002"/>
    </source>
</evidence>
<name>A0A518GD46_9BACT</name>
<dbReference type="Proteomes" id="UP000318017">
    <property type="component" value="Chromosome"/>
</dbReference>